<evidence type="ECO:0000313" key="2">
    <source>
        <dbReference type="Proteomes" id="UP000014463"/>
    </source>
</evidence>
<dbReference type="RefSeq" id="WP_016417435.1">
    <property type="nucleotide sequence ID" value="NZ_KE332391.1"/>
</dbReference>
<protein>
    <submittedName>
        <fullName evidence="1">Uncharacterized protein</fullName>
    </submittedName>
</protein>
<name>S2KMF0_LITA3</name>
<dbReference type="EMBL" id="ASTJ01000032">
    <property type="protein sequence ID" value="EPC01653.1"/>
    <property type="molecule type" value="Genomic_DNA"/>
</dbReference>
<comment type="caution">
    <text evidence="1">The sequence shown here is derived from an EMBL/GenBank/DDBJ whole genome shotgun (WGS) entry which is preliminary data.</text>
</comment>
<accession>S2KMF0</accession>
<dbReference type="AlphaFoldDB" id="S2KMF0"/>
<keyword evidence="2" id="KW-1185">Reference proteome</keyword>
<dbReference type="eggNOG" id="ENOG5033DV6">
    <property type="taxonomic scope" value="Bacteria"/>
</dbReference>
<proteinExistence type="predicted"/>
<dbReference type="STRING" id="1121939.L861_15320"/>
<evidence type="ECO:0000313" key="1">
    <source>
        <dbReference type="EMBL" id="EPC01653.1"/>
    </source>
</evidence>
<reference evidence="1 2" key="1">
    <citation type="journal article" date="2013" name="Genome Announc.">
        <title>Draft genome sequence of the moderately halophilic gammaproteobacterium Halomonas anticariensis FP35.</title>
        <authorList>
            <person name="Tahrioui A."/>
            <person name="Quesada E."/>
            <person name="Llamas I."/>
        </authorList>
    </citation>
    <scope>NUCLEOTIDE SEQUENCE [LARGE SCALE GENOMIC DNA]</scope>
    <source>
        <strain evidence="2">DSM 16096 / CECT 5854 / LMG 22089 / FP35</strain>
    </source>
</reference>
<gene>
    <name evidence="1" type="ORF">L861_15320</name>
</gene>
<dbReference type="Proteomes" id="UP000014463">
    <property type="component" value="Unassembled WGS sequence"/>
</dbReference>
<organism evidence="1 2">
    <name type="scientific">Litchfieldella anticariensis (strain DSM 16096 / CECT 5854 / CIP 108499 / LMG 22089 / FP35)</name>
    <name type="common">Halomonas anticariensis</name>
    <dbReference type="NCBI Taxonomy" id="1121939"/>
    <lineage>
        <taxon>Bacteria</taxon>
        <taxon>Pseudomonadati</taxon>
        <taxon>Pseudomonadota</taxon>
        <taxon>Gammaproteobacteria</taxon>
        <taxon>Oceanospirillales</taxon>
        <taxon>Halomonadaceae</taxon>
        <taxon>Litchfieldella</taxon>
    </lineage>
</organism>
<dbReference type="OrthoDB" id="6459779at2"/>
<sequence length="86" mass="9988">MTIQVTNNAQQEVEVAINEWGTGGDTSFFTLHQGKSEKWDRVDERGFVMAVKHRGAQRPYYVQHQSNINIYDHRVTDHDSIIRTID</sequence>